<dbReference type="PROSITE" id="PS00585">
    <property type="entry name" value="RIBOSOMAL_S5"/>
    <property type="match status" value="1"/>
</dbReference>
<dbReference type="InterPro" id="IPR014721">
    <property type="entry name" value="Ribsml_uS5_D2-typ_fold_subgr"/>
</dbReference>
<feature type="region of interest" description="Disordered" evidence="10">
    <location>
        <begin position="1"/>
        <end position="38"/>
    </location>
</feature>
<dbReference type="SUPFAM" id="SSF54211">
    <property type="entry name" value="Ribosomal protein S5 domain 2-like"/>
    <property type="match status" value="1"/>
</dbReference>
<evidence type="ECO:0000256" key="4">
    <source>
        <dbReference type="ARBA" id="ARBA00022884"/>
    </source>
</evidence>
<dbReference type="HAMAP" id="MF_01307_B">
    <property type="entry name" value="Ribosomal_uS5_B"/>
    <property type="match status" value="1"/>
</dbReference>
<dbReference type="RefSeq" id="WP_007414610.1">
    <property type="nucleotide sequence ID" value="NZ_ABOX02000010.1"/>
</dbReference>
<comment type="caution">
    <text evidence="12">The sequence shown here is derived from an EMBL/GenBank/DDBJ whole genome shotgun (WGS) entry which is preliminary data.</text>
</comment>
<proteinExistence type="inferred from homology"/>
<evidence type="ECO:0000256" key="1">
    <source>
        <dbReference type="ARBA" id="ARBA00003093"/>
    </source>
</evidence>
<keyword evidence="3 8" id="KW-0699">rRNA-binding</keyword>
<dbReference type="GO" id="GO:0005737">
    <property type="term" value="C:cytoplasm"/>
    <property type="evidence" value="ECO:0007669"/>
    <property type="project" value="UniProtKB-ARBA"/>
</dbReference>
<dbReference type="FunFam" id="3.30.230.10:FF:000002">
    <property type="entry name" value="30S ribosomal protein S5"/>
    <property type="match status" value="1"/>
</dbReference>
<evidence type="ECO:0000256" key="2">
    <source>
        <dbReference type="ARBA" id="ARBA00008945"/>
    </source>
</evidence>
<comment type="function">
    <text evidence="1 8">Located at the back of the 30S subunit body where it stabilizes the conformation of the head with respect to the body.</text>
</comment>
<dbReference type="Gene3D" id="3.30.230.10">
    <property type="match status" value="1"/>
</dbReference>
<evidence type="ECO:0000256" key="3">
    <source>
        <dbReference type="ARBA" id="ARBA00022730"/>
    </source>
</evidence>
<evidence type="ECO:0000256" key="9">
    <source>
        <dbReference type="RuleBase" id="RU003823"/>
    </source>
</evidence>
<evidence type="ECO:0000313" key="13">
    <source>
        <dbReference type="Proteomes" id="UP000003688"/>
    </source>
</evidence>
<evidence type="ECO:0000313" key="12">
    <source>
        <dbReference type="EMBL" id="EEF61378.1"/>
    </source>
</evidence>
<organism evidence="12 13">
    <name type="scientific">Pedosphaera parvula (strain Ellin514)</name>
    <dbReference type="NCBI Taxonomy" id="320771"/>
    <lineage>
        <taxon>Bacteria</taxon>
        <taxon>Pseudomonadati</taxon>
        <taxon>Verrucomicrobiota</taxon>
        <taxon>Pedosphaerae</taxon>
        <taxon>Pedosphaerales</taxon>
        <taxon>Pedosphaeraceae</taxon>
        <taxon>Pedosphaera</taxon>
    </lineage>
</organism>
<dbReference type="Gene3D" id="3.30.160.20">
    <property type="match status" value="1"/>
</dbReference>
<dbReference type="STRING" id="320771.Cflav_PD4399"/>
<dbReference type="PANTHER" id="PTHR48277">
    <property type="entry name" value="MITOCHONDRIAL RIBOSOMAL PROTEIN S5"/>
    <property type="match status" value="1"/>
</dbReference>
<keyword evidence="5 8" id="KW-0689">Ribosomal protein</keyword>
<dbReference type="InterPro" id="IPR005712">
    <property type="entry name" value="Ribosomal_uS5_bac-type"/>
</dbReference>
<dbReference type="Pfam" id="PF03719">
    <property type="entry name" value="Ribosomal_S5_C"/>
    <property type="match status" value="1"/>
</dbReference>
<dbReference type="InterPro" id="IPR018192">
    <property type="entry name" value="Ribosomal_uS5_N_CS"/>
</dbReference>
<evidence type="ECO:0000256" key="5">
    <source>
        <dbReference type="ARBA" id="ARBA00022980"/>
    </source>
</evidence>
<dbReference type="Pfam" id="PF00333">
    <property type="entry name" value="Ribosomal_S5"/>
    <property type="match status" value="1"/>
</dbReference>
<dbReference type="InterPro" id="IPR005324">
    <property type="entry name" value="Ribosomal_uS5_C"/>
</dbReference>
<comment type="similarity">
    <text evidence="2 8 9">Belongs to the universal ribosomal protein uS5 family.</text>
</comment>
<dbReference type="InterPro" id="IPR000851">
    <property type="entry name" value="Ribosomal_uS5"/>
</dbReference>
<comment type="subunit">
    <text evidence="8">Part of the 30S ribosomal subunit. Contacts proteins S4 and S8.</text>
</comment>
<dbReference type="AlphaFoldDB" id="B9XFL4"/>
<dbReference type="GO" id="GO:0003735">
    <property type="term" value="F:structural constituent of ribosome"/>
    <property type="evidence" value="ECO:0007669"/>
    <property type="project" value="UniProtKB-UniRule"/>
</dbReference>
<sequence length="210" mass="22007">MAEITKSDVGDNRGGRGAGRSRRHRGPGEGGDASGGGDSQELVEKVVFINRSAKVVKGGRRFNFSALVVVGDKRGRVGIGLGKAGEVADAIRKGGELARQHMVGVSLKDATIPHEIFSHYDGAKILLRPASPGTGIIAGKTVRAVLESAGVKDILSKSLGSKNPANVVKATLRALQQLRLREDIYRSRGLAVKKPEAPTAQPTETVVTTA</sequence>
<keyword evidence="6 8" id="KW-0687">Ribonucleoprotein</keyword>
<accession>B9XFL4</accession>
<protein>
    <recommendedName>
        <fullName evidence="7 8">Small ribosomal subunit protein uS5</fullName>
    </recommendedName>
</protein>
<evidence type="ECO:0000256" key="8">
    <source>
        <dbReference type="HAMAP-Rule" id="MF_01307"/>
    </source>
</evidence>
<dbReference type="InterPro" id="IPR020568">
    <property type="entry name" value="Ribosomal_Su5_D2-typ_SF"/>
</dbReference>
<dbReference type="Proteomes" id="UP000003688">
    <property type="component" value="Unassembled WGS sequence"/>
</dbReference>
<dbReference type="SUPFAM" id="SSF54768">
    <property type="entry name" value="dsRNA-binding domain-like"/>
    <property type="match status" value="1"/>
</dbReference>
<feature type="compositionally biased region" description="Gly residues" evidence="10">
    <location>
        <begin position="28"/>
        <end position="38"/>
    </location>
</feature>
<gene>
    <name evidence="8" type="primary">rpsE</name>
    <name evidence="12" type="ORF">Cflav_PD4399</name>
</gene>
<evidence type="ECO:0000256" key="7">
    <source>
        <dbReference type="ARBA" id="ARBA00035255"/>
    </source>
</evidence>
<dbReference type="GO" id="GO:0015935">
    <property type="term" value="C:small ribosomal subunit"/>
    <property type="evidence" value="ECO:0007669"/>
    <property type="project" value="InterPro"/>
</dbReference>
<dbReference type="GO" id="GO:0006412">
    <property type="term" value="P:translation"/>
    <property type="evidence" value="ECO:0007669"/>
    <property type="project" value="UniProtKB-UniRule"/>
</dbReference>
<dbReference type="EMBL" id="ABOX02000010">
    <property type="protein sequence ID" value="EEF61378.1"/>
    <property type="molecule type" value="Genomic_DNA"/>
</dbReference>
<keyword evidence="4 8" id="KW-0694">RNA-binding</keyword>
<comment type="function">
    <text evidence="8">With S4 and S12 plays an important role in translational accuracy.</text>
</comment>
<dbReference type="PANTHER" id="PTHR48277:SF1">
    <property type="entry name" value="MITOCHONDRIAL RIBOSOMAL PROTEIN S5"/>
    <property type="match status" value="1"/>
</dbReference>
<dbReference type="GO" id="GO:0019843">
    <property type="term" value="F:rRNA binding"/>
    <property type="evidence" value="ECO:0007669"/>
    <property type="project" value="UniProtKB-UniRule"/>
</dbReference>
<name>B9XFL4_PEDPL</name>
<keyword evidence="13" id="KW-1185">Reference proteome</keyword>
<comment type="domain">
    <text evidence="8">The N-terminal domain interacts with the head of the 30S subunit; the C-terminal domain interacts with the body and contacts protein S4. The interaction surface between S4 and S5 is involved in control of translational fidelity.</text>
</comment>
<dbReference type="InterPro" id="IPR013810">
    <property type="entry name" value="Ribosomal_uS5_N"/>
</dbReference>
<evidence type="ECO:0000256" key="10">
    <source>
        <dbReference type="SAM" id="MobiDB-lite"/>
    </source>
</evidence>
<evidence type="ECO:0000259" key="11">
    <source>
        <dbReference type="PROSITE" id="PS50881"/>
    </source>
</evidence>
<evidence type="ECO:0000256" key="6">
    <source>
        <dbReference type="ARBA" id="ARBA00023274"/>
    </source>
</evidence>
<feature type="domain" description="S5 DRBM" evidence="11">
    <location>
        <begin position="42"/>
        <end position="105"/>
    </location>
</feature>
<dbReference type="NCBIfam" id="TIGR01021">
    <property type="entry name" value="rpsE_bact"/>
    <property type="match status" value="1"/>
</dbReference>
<dbReference type="PROSITE" id="PS50881">
    <property type="entry name" value="S5_DSRBD"/>
    <property type="match status" value="1"/>
</dbReference>
<reference evidence="12 13" key="1">
    <citation type="journal article" date="2011" name="J. Bacteriol.">
        <title>Genome sequence of 'Pedosphaera parvula' Ellin514, an aerobic Verrucomicrobial isolate from pasture soil.</title>
        <authorList>
            <person name="Kant R."/>
            <person name="van Passel M.W."/>
            <person name="Sangwan P."/>
            <person name="Palva A."/>
            <person name="Lucas S."/>
            <person name="Copeland A."/>
            <person name="Lapidus A."/>
            <person name="Glavina Del Rio T."/>
            <person name="Dalin E."/>
            <person name="Tice H."/>
            <person name="Bruce D."/>
            <person name="Goodwin L."/>
            <person name="Pitluck S."/>
            <person name="Chertkov O."/>
            <person name="Larimer F.W."/>
            <person name="Land M.L."/>
            <person name="Hauser L."/>
            <person name="Brettin T.S."/>
            <person name="Detter J.C."/>
            <person name="Han S."/>
            <person name="de Vos W.M."/>
            <person name="Janssen P.H."/>
            <person name="Smidt H."/>
        </authorList>
    </citation>
    <scope>NUCLEOTIDE SEQUENCE [LARGE SCALE GENOMIC DNA]</scope>
    <source>
        <strain evidence="12 13">Ellin514</strain>
    </source>
</reference>
<feature type="compositionally biased region" description="Basic and acidic residues" evidence="10">
    <location>
        <begin position="1"/>
        <end position="14"/>
    </location>
</feature>